<dbReference type="PANTHER" id="PTHR40274">
    <property type="entry name" value="VIRGINIAMYCIN B LYASE"/>
    <property type="match status" value="1"/>
</dbReference>
<protein>
    <recommendedName>
        <fullName evidence="4">SMP-30/Gluconolactonase/LRE-like region domain-containing protein</fullName>
    </recommendedName>
</protein>
<organism evidence="2 3">
    <name type="scientific">Jiangella anatolica</name>
    <dbReference type="NCBI Taxonomy" id="2670374"/>
    <lineage>
        <taxon>Bacteria</taxon>
        <taxon>Bacillati</taxon>
        <taxon>Actinomycetota</taxon>
        <taxon>Actinomycetes</taxon>
        <taxon>Jiangellales</taxon>
        <taxon>Jiangellaceae</taxon>
        <taxon>Jiangella</taxon>
    </lineage>
</organism>
<evidence type="ECO:0000313" key="3">
    <source>
        <dbReference type="Proteomes" id="UP000248764"/>
    </source>
</evidence>
<dbReference type="Gene3D" id="2.130.10.10">
    <property type="entry name" value="YVTN repeat-like/Quinoprotein amine dehydrogenase"/>
    <property type="match status" value="2"/>
</dbReference>
<dbReference type="Proteomes" id="UP000248764">
    <property type="component" value="Unassembled WGS sequence"/>
</dbReference>
<dbReference type="SUPFAM" id="SSF63829">
    <property type="entry name" value="Calcium-dependent phosphotriesterase"/>
    <property type="match status" value="1"/>
</dbReference>
<evidence type="ECO:0000313" key="2">
    <source>
        <dbReference type="EMBL" id="PZF82921.1"/>
    </source>
</evidence>
<dbReference type="PANTHER" id="PTHR40274:SF3">
    <property type="entry name" value="VIRGINIAMYCIN B LYASE"/>
    <property type="match status" value="1"/>
</dbReference>
<comment type="caution">
    <text evidence="2">The sequence shown here is derived from an EMBL/GenBank/DDBJ whole genome shotgun (WGS) entry which is preliminary data.</text>
</comment>
<accession>A0A2W2B654</accession>
<keyword evidence="3" id="KW-1185">Reference proteome</keyword>
<feature type="chain" id="PRO_5015840071" description="SMP-30/Gluconolactonase/LRE-like region domain-containing protein" evidence="1">
    <location>
        <begin position="25"/>
        <end position="804"/>
    </location>
</feature>
<evidence type="ECO:0008006" key="4">
    <source>
        <dbReference type="Google" id="ProtNLM"/>
    </source>
</evidence>
<dbReference type="SUPFAM" id="SSF69322">
    <property type="entry name" value="Tricorn protease domain 2"/>
    <property type="match status" value="1"/>
</dbReference>
<reference evidence="2 3" key="1">
    <citation type="submission" date="2018-01" db="EMBL/GenBank/DDBJ databases">
        <title>Draft genome sequence of Jiangella sp. GTF31.</title>
        <authorList>
            <person name="Sahin N."/>
            <person name="Ay H."/>
            <person name="Saygin H."/>
        </authorList>
    </citation>
    <scope>NUCLEOTIDE SEQUENCE [LARGE SCALE GENOMIC DNA]</scope>
    <source>
        <strain evidence="2 3">GTF31</strain>
    </source>
</reference>
<dbReference type="EMBL" id="POTW01000031">
    <property type="protein sequence ID" value="PZF82921.1"/>
    <property type="molecule type" value="Genomic_DNA"/>
</dbReference>
<keyword evidence="1" id="KW-0732">Signal</keyword>
<name>A0A2W2B654_9ACTN</name>
<dbReference type="SUPFAM" id="SSF63825">
    <property type="entry name" value="YWTD domain"/>
    <property type="match status" value="1"/>
</dbReference>
<dbReference type="InterPro" id="IPR051344">
    <property type="entry name" value="Vgb"/>
</dbReference>
<proteinExistence type="predicted"/>
<evidence type="ECO:0000256" key="1">
    <source>
        <dbReference type="SAM" id="SignalP"/>
    </source>
</evidence>
<dbReference type="InterPro" id="IPR015943">
    <property type="entry name" value="WD40/YVTN_repeat-like_dom_sf"/>
</dbReference>
<sequence>MLAALVAALVVPLAVAAAPAAAPAAPIAPVVGAEESLGYPIASRVLSQDQSQGVDAEGRPQAYWVTAGNPETPGMFQATDLRSGEVVFAERLPAGVNSWASTFSAADGTVYFGMVEGQLYSWTPGDDAVTALGVPYPGEGIWRLAAAPDGVIYGGTYPGGELFSYDPTTGAFTNHGQAVPGETYARALAVDDESVWVGTQPRARLTRFDRATGQFHQVALPAQYETHEVVYDMTLARDYLLLRVQPSNDLLVYDTVTGEFVDIVPRISGRAISPPDPAGKHVYFRIASVGVVAYDLDTLTYTPVGWAPNAFPGTWAWVDLDDPAMPGLSLAMTYYYGRIYIWNPQTHAARYIGEDDLQGAPNSITALGVGPDGAVYVGAFLSPPGMARFDPATGATTLLAGAGQVEGFGTYGDHLVFGRYPNAGLLDFDTTRPWSMGTNPGPAATIGGEQDRPQSFAQVGDLIAVGSVPKSGRLGGALSLWDPATGEVVTHRNVVPDQSVVSVAARDGLVYGGTSVNGGYGIDPVATEAELFVADPATGEVLSSIVPVPGGRAVNGLTFDADGMLWGVSDGTLFTYDPATRSVTRAEQLFPSSTSMYGHDRHLVFRGDGYLYVTSSGSLWRVDPESWAVTRLASSGVASLASDGAGNLYYSRGAALYRWNFALRPQPVCDVTVTGPHAGPVTVQAGTTCLDGASIDGPVQVSPGAVLVAEDSAVRGPVRAVGAGGVQLDGVTVTGPLSVTGAVGGVWIDGTTVDGPVELVSNTGGTTVDGLTVTGPLSCTGNEPLPVLEDLDVAGPVAGQCKEA</sequence>
<dbReference type="AlphaFoldDB" id="A0A2W2B654"/>
<feature type="signal peptide" evidence="1">
    <location>
        <begin position="1"/>
        <end position="24"/>
    </location>
</feature>
<gene>
    <name evidence="2" type="ORF">C1I92_14785</name>
</gene>